<dbReference type="CDD" id="cd07176">
    <property type="entry name" value="terB"/>
    <property type="match status" value="1"/>
</dbReference>
<sequence length="141" mass="15702">MTIQTPMTEQQVLIHLMLAMAAADEAISDAELSRVERLIDFLPVFENFPPEDLDIVTESFVELMSVEEGLDSLMTLLANTLPDELHETAYALAVEIAAADLTVTPEELHLLDMIRDFLKVDKLAAAAIERGARARFHKLPQ</sequence>
<gene>
    <name evidence="2" type="ORF">RS24_01876</name>
</gene>
<dbReference type="Gene3D" id="1.10.3680.10">
    <property type="entry name" value="TerB-like"/>
    <property type="match status" value="1"/>
</dbReference>
<dbReference type="SUPFAM" id="SSF158682">
    <property type="entry name" value="TerB-like"/>
    <property type="match status" value="1"/>
</dbReference>
<comment type="caution">
    <text evidence="2">The sequence shown here is derived from an EMBL/GenBank/DDBJ whole genome shotgun (WGS) entry which is preliminary data.</text>
</comment>
<accession>U2WTK4</accession>
<dbReference type="PATRIC" id="fig|1397666.3.peg.1751"/>
<keyword evidence="3" id="KW-1185">Reference proteome</keyword>
<proteinExistence type="predicted"/>
<dbReference type="InterPro" id="IPR007791">
    <property type="entry name" value="DjlA_N"/>
</dbReference>
<name>U2WTK4_9PROT</name>
<dbReference type="AlphaFoldDB" id="U2WTK4"/>
<dbReference type="Proteomes" id="UP000016762">
    <property type="component" value="Unassembled WGS sequence"/>
</dbReference>
<protein>
    <recommendedName>
        <fullName evidence="1">Co-chaperone DjlA N-terminal domain-containing protein</fullName>
    </recommendedName>
</protein>
<dbReference type="EMBL" id="AWXE01000004">
    <property type="protein sequence ID" value="ERL46848.1"/>
    <property type="molecule type" value="Genomic_DNA"/>
</dbReference>
<organism evidence="2 3">
    <name type="scientific">Candidatus Micropelagius thuwalensis</name>
    <dbReference type="NCBI Taxonomy" id="1397666"/>
    <lineage>
        <taxon>Bacteria</taxon>
        <taxon>Pseudomonadati</taxon>
        <taxon>Pseudomonadota</taxon>
        <taxon>Alphaproteobacteria</taxon>
        <taxon>PS1 clade</taxon>
        <taxon>Candidatus Micropelagius</taxon>
    </lineage>
</organism>
<evidence type="ECO:0000313" key="3">
    <source>
        <dbReference type="Proteomes" id="UP000016762"/>
    </source>
</evidence>
<dbReference type="RefSeq" id="WP_021777824.1">
    <property type="nucleotide sequence ID" value="NZ_AWXE01000004.1"/>
</dbReference>
<dbReference type="STRING" id="1397666.RS24_01876"/>
<dbReference type="eggNOG" id="COG3793">
    <property type="taxonomic scope" value="Bacteria"/>
</dbReference>
<reference evidence="2 3" key="1">
    <citation type="journal article" date="2014" name="FEMS Microbiol. Ecol.">
        <title>Genomic differentiation among two strains of the PS1 clade isolated from geographically separated marine habitats.</title>
        <authorList>
            <person name="Jimenez-Infante F."/>
            <person name="Ngugi D.K."/>
            <person name="Alam I."/>
            <person name="Rashid M."/>
            <person name="Baalawi W."/>
            <person name="Kamau A.A."/>
            <person name="Bajic V.B."/>
            <person name="Stingl U."/>
        </authorList>
    </citation>
    <scope>NUCLEOTIDE SEQUENCE [LARGE SCALE GENOMIC DNA]</scope>
    <source>
        <strain evidence="2 3">RS24</strain>
    </source>
</reference>
<dbReference type="OrthoDB" id="8448017at2"/>
<evidence type="ECO:0000313" key="2">
    <source>
        <dbReference type="EMBL" id="ERL46848.1"/>
    </source>
</evidence>
<dbReference type="Pfam" id="PF05099">
    <property type="entry name" value="TerB"/>
    <property type="match status" value="1"/>
</dbReference>
<evidence type="ECO:0000259" key="1">
    <source>
        <dbReference type="Pfam" id="PF05099"/>
    </source>
</evidence>
<dbReference type="InterPro" id="IPR029024">
    <property type="entry name" value="TerB-like"/>
</dbReference>
<feature type="domain" description="Co-chaperone DjlA N-terminal" evidence="1">
    <location>
        <begin position="13"/>
        <end position="127"/>
    </location>
</feature>